<dbReference type="EMBL" id="MLAK01000926">
    <property type="protein sequence ID" value="OHT01125.1"/>
    <property type="molecule type" value="Genomic_DNA"/>
</dbReference>
<dbReference type="VEuPathDB" id="TrichDB:TRFO_01720"/>
<dbReference type="GeneID" id="94824974"/>
<comment type="caution">
    <text evidence="3">The sequence shown here is derived from an EMBL/GenBank/DDBJ whole genome shotgun (WGS) entry which is preliminary data.</text>
</comment>
<feature type="transmembrane region" description="Helical" evidence="1">
    <location>
        <begin position="216"/>
        <end position="248"/>
    </location>
</feature>
<keyword evidence="1" id="KW-0812">Transmembrane</keyword>
<evidence type="ECO:0000256" key="1">
    <source>
        <dbReference type="SAM" id="Phobius"/>
    </source>
</evidence>
<name>A0A1J4JV38_9EUKA</name>
<organism evidence="3 4">
    <name type="scientific">Tritrichomonas foetus</name>
    <dbReference type="NCBI Taxonomy" id="1144522"/>
    <lineage>
        <taxon>Eukaryota</taxon>
        <taxon>Metamonada</taxon>
        <taxon>Parabasalia</taxon>
        <taxon>Tritrichomonadida</taxon>
        <taxon>Tritrichomonadidae</taxon>
        <taxon>Tritrichomonas</taxon>
    </lineage>
</organism>
<keyword evidence="4" id="KW-1185">Reference proteome</keyword>
<evidence type="ECO:0000313" key="4">
    <source>
        <dbReference type="Proteomes" id="UP000179807"/>
    </source>
</evidence>
<gene>
    <name evidence="3" type="ORF">TRFO_01720</name>
</gene>
<protein>
    <submittedName>
        <fullName evidence="3">Uncharacterized protein</fullName>
    </submittedName>
</protein>
<dbReference type="Proteomes" id="UP000179807">
    <property type="component" value="Unassembled WGS sequence"/>
</dbReference>
<dbReference type="AlphaFoldDB" id="A0A1J4JV38"/>
<dbReference type="InterPro" id="IPR040346">
    <property type="entry name" value="GEX1/Brambleberry"/>
</dbReference>
<feature type="signal peptide" evidence="2">
    <location>
        <begin position="1"/>
        <end position="28"/>
    </location>
</feature>
<dbReference type="RefSeq" id="XP_068354261.1">
    <property type="nucleotide sequence ID" value="XM_068490270.1"/>
</dbReference>
<keyword evidence="1" id="KW-1133">Transmembrane helix</keyword>
<keyword evidence="2" id="KW-0732">Signal</keyword>
<reference evidence="3" key="1">
    <citation type="submission" date="2016-10" db="EMBL/GenBank/DDBJ databases">
        <authorList>
            <person name="Benchimol M."/>
            <person name="Almeida L.G."/>
            <person name="Vasconcelos A.T."/>
            <person name="Perreira-Neves A."/>
            <person name="Rosa I.A."/>
            <person name="Tasca T."/>
            <person name="Bogo M.R."/>
            <person name="de Souza W."/>
        </authorList>
    </citation>
    <scope>NUCLEOTIDE SEQUENCE [LARGE SCALE GENOMIC DNA]</scope>
    <source>
        <strain evidence="3">K</strain>
    </source>
</reference>
<proteinExistence type="predicted"/>
<accession>A0A1J4JV38</accession>
<dbReference type="PANTHER" id="PTHR33538:SF2">
    <property type="entry name" value="PROTEIN GAMETE EXPRESSED 1"/>
    <property type="match status" value="1"/>
</dbReference>
<evidence type="ECO:0000256" key="2">
    <source>
        <dbReference type="SAM" id="SignalP"/>
    </source>
</evidence>
<dbReference type="PANTHER" id="PTHR33538">
    <property type="entry name" value="PROTEIN GAMETE EXPRESSED 1"/>
    <property type="match status" value="1"/>
</dbReference>
<feature type="transmembrane region" description="Helical" evidence="1">
    <location>
        <begin position="263"/>
        <end position="281"/>
    </location>
</feature>
<sequence>MPIFFLFFSVISGSSFLVIQQSPPTASAEESRSASIITRNAKQKIDKCYENLGKTMNDLCINLDVDKRIKLAIAIMICEQSRDGRSDQLPVYDSDFSFITQLDSESFNIFTIYFINIDTICFHAVHENITSVNMERILSVFQAVSLSTEFLNTARQSLDELMVQVRKRFVEYQKLFDEERSKFQAIQNSVVQTIQTVKSISEKATYYQSIATNAKFYFFTLGIAFIVSFFLPNVFLPVLFVIAIYLAIECSVPNEKIRYTSHYLYKWSFVFVCFIILMISVSDKYQLLQKKKAKKNKKQRCGKSLKLSESITIETAYKK</sequence>
<evidence type="ECO:0000313" key="3">
    <source>
        <dbReference type="EMBL" id="OHT01125.1"/>
    </source>
</evidence>
<feature type="chain" id="PRO_5009630183" evidence="2">
    <location>
        <begin position="29"/>
        <end position="319"/>
    </location>
</feature>
<keyword evidence="1" id="KW-0472">Membrane</keyword>